<evidence type="ECO:0000259" key="7">
    <source>
        <dbReference type="Pfam" id="PF00675"/>
    </source>
</evidence>
<dbReference type="GO" id="GO:0008237">
    <property type="term" value="F:metallopeptidase activity"/>
    <property type="evidence" value="ECO:0007669"/>
    <property type="project" value="UniProtKB-KW"/>
</dbReference>
<dbReference type="InterPro" id="IPR007863">
    <property type="entry name" value="Peptidase_M16_C"/>
</dbReference>
<dbReference type="InterPro" id="IPR050626">
    <property type="entry name" value="Peptidase_M16"/>
</dbReference>
<protein>
    <submittedName>
        <fullName evidence="9">Peptidase M16</fullName>
    </submittedName>
</protein>
<evidence type="ECO:0000256" key="5">
    <source>
        <dbReference type="ARBA" id="ARBA00023049"/>
    </source>
</evidence>
<dbReference type="AlphaFoldDB" id="A0A6F8PK80"/>
<feature type="chain" id="PRO_5026106054" evidence="6">
    <location>
        <begin position="20"/>
        <end position="452"/>
    </location>
</feature>
<keyword evidence="4" id="KW-0862">Zinc</keyword>
<dbReference type="PANTHER" id="PTHR43690">
    <property type="entry name" value="NARDILYSIN"/>
    <property type="match status" value="1"/>
</dbReference>
<evidence type="ECO:0000259" key="8">
    <source>
        <dbReference type="Pfam" id="PF05193"/>
    </source>
</evidence>
<dbReference type="KEGG" id="tzo:THMIRHAT_02570"/>
<dbReference type="EMBL" id="AP021888">
    <property type="protein sequence ID" value="BBP42511.1"/>
    <property type="molecule type" value="Genomic_DNA"/>
</dbReference>
<dbReference type="Gene3D" id="3.30.830.10">
    <property type="entry name" value="Metalloenzyme, LuxS/M16 peptidase-like"/>
    <property type="match status" value="2"/>
</dbReference>
<proteinExistence type="inferred from homology"/>
<dbReference type="SUPFAM" id="SSF63411">
    <property type="entry name" value="LuxS/MPP-like metallohydrolase"/>
    <property type="match status" value="2"/>
</dbReference>
<dbReference type="GO" id="GO:0006508">
    <property type="term" value="P:proteolysis"/>
    <property type="evidence" value="ECO:0007669"/>
    <property type="project" value="UniProtKB-KW"/>
</dbReference>
<evidence type="ECO:0000256" key="6">
    <source>
        <dbReference type="SAM" id="SignalP"/>
    </source>
</evidence>
<evidence type="ECO:0000313" key="9">
    <source>
        <dbReference type="EMBL" id="BBP42511.1"/>
    </source>
</evidence>
<name>A0A6F8PK80_9GAMM</name>
<dbReference type="InterPro" id="IPR011765">
    <property type="entry name" value="Pept_M16_N"/>
</dbReference>
<keyword evidence="5" id="KW-0482">Metalloprotease</keyword>
<dbReference type="Pfam" id="PF05193">
    <property type="entry name" value="Peptidase_M16_C"/>
    <property type="match status" value="1"/>
</dbReference>
<evidence type="ECO:0000256" key="4">
    <source>
        <dbReference type="ARBA" id="ARBA00022833"/>
    </source>
</evidence>
<dbReference type="Proteomes" id="UP000501466">
    <property type="component" value="Chromosome"/>
</dbReference>
<dbReference type="Pfam" id="PF00675">
    <property type="entry name" value="Peptidase_M16"/>
    <property type="match status" value="1"/>
</dbReference>
<keyword evidence="3" id="KW-0378">Hydrolase</keyword>
<dbReference type="GO" id="GO:0046872">
    <property type="term" value="F:metal ion binding"/>
    <property type="evidence" value="ECO:0007669"/>
    <property type="project" value="InterPro"/>
</dbReference>
<sequence>MHKLGVIIISWCLWLPAQAKVAEYQLENGMQIVVLENHRAPVVAHQVWYRVGSNYEPGGLTGISHMLEHMMFKDTTTLKTGEFSKRVSQMGGEQNAFTSSDVTAYYQIIGKQHLEAVMALEADRMRNMIVKDDEFFKERDVVAEERRWRTDDKPGSILYEQFMAAAFVNSPQHSPTVGWMTDIQHYQPQDVRDWYQKWYAPNNAILVVVGDVEPKQVLALAQKYYGPLKPETIQPPKPQIEIPQVGERRITIKGATKEPSMIMGFHVPSLLTAEQPEEVYALSVLSSVLDGDDSARLTQLIRGSQVATSVGAGYDETSRLSTLFLFNGSPATGHTLKDLEASIWQAIQKLQDEPISASELERVLAQSEAQYVFHQDSLESQAMVLGSLVTKGLPADTFEHWIENLRKVTPTQVQAVAKKYFSPDVVTVGELLPNGQEAKAGANQITMGGSVH</sequence>
<reference evidence="10" key="1">
    <citation type="submission" date="2019-11" db="EMBL/GenBank/DDBJ databases">
        <title>Isolation and characterization of two novel species in the genus Thiomicrorhabdus.</title>
        <authorList>
            <person name="Mochizuki J."/>
            <person name="Kojima H."/>
            <person name="Fukui M."/>
        </authorList>
    </citation>
    <scope>NUCLEOTIDE SEQUENCE [LARGE SCALE GENOMIC DNA]</scope>
    <source>
        <strain evidence="10">AkT22</strain>
    </source>
</reference>
<keyword evidence="6" id="KW-0732">Signal</keyword>
<feature type="domain" description="Peptidase M16 C-terminal" evidence="8">
    <location>
        <begin position="188"/>
        <end position="366"/>
    </location>
</feature>
<organism evidence="9 10">
    <name type="scientific">Thiosulfativibrio zosterae</name>
    <dbReference type="NCBI Taxonomy" id="2675053"/>
    <lineage>
        <taxon>Bacteria</taxon>
        <taxon>Pseudomonadati</taxon>
        <taxon>Pseudomonadota</taxon>
        <taxon>Gammaproteobacteria</taxon>
        <taxon>Thiotrichales</taxon>
        <taxon>Piscirickettsiaceae</taxon>
        <taxon>Thiosulfativibrio</taxon>
    </lineage>
</organism>
<evidence type="ECO:0000256" key="2">
    <source>
        <dbReference type="ARBA" id="ARBA00022670"/>
    </source>
</evidence>
<evidence type="ECO:0000313" key="10">
    <source>
        <dbReference type="Proteomes" id="UP000501466"/>
    </source>
</evidence>
<feature type="signal peptide" evidence="6">
    <location>
        <begin position="1"/>
        <end position="19"/>
    </location>
</feature>
<dbReference type="PANTHER" id="PTHR43690:SF17">
    <property type="entry name" value="PROTEIN YHJJ"/>
    <property type="match status" value="1"/>
</dbReference>
<keyword evidence="10" id="KW-1185">Reference proteome</keyword>
<accession>A0A6F8PK80</accession>
<feature type="domain" description="Peptidase M16 N-terminal" evidence="7">
    <location>
        <begin position="33"/>
        <end position="176"/>
    </location>
</feature>
<gene>
    <name evidence="9" type="ORF">THMIRHAT_02570</name>
</gene>
<evidence type="ECO:0000256" key="3">
    <source>
        <dbReference type="ARBA" id="ARBA00022801"/>
    </source>
</evidence>
<dbReference type="InterPro" id="IPR011249">
    <property type="entry name" value="Metalloenz_LuxS/M16"/>
</dbReference>
<evidence type="ECO:0000256" key="1">
    <source>
        <dbReference type="ARBA" id="ARBA00007261"/>
    </source>
</evidence>
<comment type="similarity">
    <text evidence="1">Belongs to the peptidase M16 family.</text>
</comment>
<keyword evidence="2" id="KW-0645">Protease</keyword>